<evidence type="ECO:0000256" key="2">
    <source>
        <dbReference type="ARBA" id="ARBA00006472"/>
    </source>
</evidence>
<keyword evidence="8" id="KW-1185">Reference proteome</keyword>
<dbReference type="Proteomes" id="UP001209083">
    <property type="component" value="Chromosome"/>
</dbReference>
<dbReference type="InterPro" id="IPR041581">
    <property type="entry name" value="Glyoxalase_6"/>
</dbReference>
<reference evidence="7 8" key="1">
    <citation type="submission" date="2023-05" db="EMBL/GenBank/DDBJ databases">
        <title>Lithophilousrod everest ZFBP1038 complete genpme.</title>
        <authorList>
            <person name="Tian M."/>
        </authorList>
    </citation>
    <scope>NUCLEOTIDE SEQUENCE [LARGE SCALE GENOMIC DNA]</scope>
    <source>
        <strain evidence="7 8">ZFBP1038</strain>
    </source>
</reference>
<evidence type="ECO:0000256" key="4">
    <source>
        <dbReference type="ARBA" id="ARBA00021735"/>
    </source>
</evidence>
<evidence type="ECO:0000313" key="8">
    <source>
        <dbReference type="Proteomes" id="UP001209083"/>
    </source>
</evidence>
<keyword evidence="5" id="KW-0456">Lyase</keyword>
<evidence type="ECO:0000259" key="6">
    <source>
        <dbReference type="Pfam" id="PF18029"/>
    </source>
</evidence>
<gene>
    <name evidence="7" type="ORF">LWF01_10510</name>
</gene>
<dbReference type="SUPFAM" id="SSF55248">
    <property type="entry name" value="PCD-like"/>
    <property type="match status" value="1"/>
</dbReference>
<organism evidence="7 8">
    <name type="scientific">Saxibacter everestensis</name>
    <dbReference type="NCBI Taxonomy" id="2909229"/>
    <lineage>
        <taxon>Bacteria</taxon>
        <taxon>Bacillati</taxon>
        <taxon>Actinomycetota</taxon>
        <taxon>Actinomycetes</taxon>
        <taxon>Micrococcales</taxon>
        <taxon>Brevibacteriaceae</taxon>
        <taxon>Saxibacter</taxon>
    </lineage>
</organism>
<dbReference type="RefSeq" id="WP_349637351.1">
    <property type="nucleotide sequence ID" value="NZ_CP090958.1"/>
</dbReference>
<evidence type="ECO:0000256" key="5">
    <source>
        <dbReference type="ARBA" id="ARBA00023239"/>
    </source>
</evidence>
<dbReference type="SUPFAM" id="SSF54593">
    <property type="entry name" value="Glyoxalase/Bleomycin resistance protein/Dihydroxybiphenyl dioxygenase"/>
    <property type="match status" value="1"/>
</dbReference>
<evidence type="ECO:0000256" key="3">
    <source>
        <dbReference type="ARBA" id="ARBA00013252"/>
    </source>
</evidence>
<name>A0ABY8QQ51_9MICO</name>
<dbReference type="InterPro" id="IPR001533">
    <property type="entry name" value="Pterin_deHydtase"/>
</dbReference>
<dbReference type="InterPro" id="IPR036428">
    <property type="entry name" value="PCD_sf"/>
</dbReference>
<dbReference type="Gene3D" id="3.30.1360.20">
    <property type="entry name" value="Transcriptional coactivator/pterin dehydratase"/>
    <property type="match status" value="1"/>
</dbReference>
<protein>
    <recommendedName>
        <fullName evidence="4">Putative pterin-4-alpha-carbinolamine dehydratase</fullName>
        <ecNumber evidence="3">4.2.1.96</ecNumber>
    </recommendedName>
</protein>
<dbReference type="InterPro" id="IPR029068">
    <property type="entry name" value="Glyas_Bleomycin-R_OHBP_Dase"/>
</dbReference>
<comment type="similarity">
    <text evidence="2">Belongs to the pterin-4-alpha-carbinolamine dehydratase family.</text>
</comment>
<dbReference type="Pfam" id="PF01329">
    <property type="entry name" value="Pterin_4a"/>
    <property type="match status" value="1"/>
</dbReference>
<accession>A0ABY8QQ51</accession>
<dbReference type="Pfam" id="PF18029">
    <property type="entry name" value="Glyoxalase_6"/>
    <property type="match status" value="1"/>
</dbReference>
<evidence type="ECO:0000256" key="1">
    <source>
        <dbReference type="ARBA" id="ARBA00001554"/>
    </source>
</evidence>
<dbReference type="PANTHER" id="PTHR35908">
    <property type="entry name" value="HYPOTHETICAL FUSION PROTEIN"/>
    <property type="match status" value="1"/>
</dbReference>
<dbReference type="CDD" id="cd00488">
    <property type="entry name" value="PCD_DCoH"/>
    <property type="match status" value="1"/>
</dbReference>
<dbReference type="EMBL" id="CP090958">
    <property type="protein sequence ID" value="WGW10570.1"/>
    <property type="molecule type" value="Genomic_DNA"/>
</dbReference>
<dbReference type="PANTHER" id="PTHR35908:SF1">
    <property type="entry name" value="CONSERVED PROTEIN"/>
    <property type="match status" value="1"/>
</dbReference>
<feature type="domain" description="Glyoxalase-like" evidence="6">
    <location>
        <begin position="114"/>
        <end position="219"/>
    </location>
</feature>
<sequence length="223" mass="24077">MQASSAPVVLSPGDTSATLESSAFTHLAGSLYARYLAPDFVTAAKLVSQVADIAEGLNHHPDIEWKFRAVAFTLTTHDQGGVTETDLDLAAKIQEIADSLDAAPQRITPAKYELAIDAVDPDAIRDFWRAGLNYVDKVTAEGAVDLADPLGVGPTVWFQQMAEQRSDRNRVHLDVYVPTTHAETRVAEVLEAGGYLVTDEHAPDWWVLADAEGNELCVCTSAT</sequence>
<comment type="catalytic activity">
    <reaction evidence="1">
        <text>(4aS,6R)-4a-hydroxy-L-erythro-5,6,7,8-tetrahydrobiopterin = (6R)-L-erythro-6,7-dihydrobiopterin + H2O</text>
        <dbReference type="Rhea" id="RHEA:11920"/>
        <dbReference type="ChEBI" id="CHEBI:15377"/>
        <dbReference type="ChEBI" id="CHEBI:15642"/>
        <dbReference type="ChEBI" id="CHEBI:43120"/>
        <dbReference type="EC" id="4.2.1.96"/>
    </reaction>
</comment>
<proteinExistence type="inferred from homology"/>
<dbReference type="EC" id="4.2.1.96" evidence="3"/>
<evidence type="ECO:0000313" key="7">
    <source>
        <dbReference type="EMBL" id="WGW10570.1"/>
    </source>
</evidence>
<dbReference type="Gene3D" id="3.10.180.10">
    <property type="entry name" value="2,3-Dihydroxybiphenyl 1,2-Dioxygenase, domain 1"/>
    <property type="match status" value="1"/>
</dbReference>